<feature type="domain" description="AP2/ERF" evidence="9">
    <location>
        <begin position="28"/>
        <end position="98"/>
    </location>
</feature>
<proteinExistence type="inferred from homology"/>
<evidence type="ECO:0000256" key="8">
    <source>
        <dbReference type="SAM" id="MobiDB-lite"/>
    </source>
</evidence>
<keyword evidence="3" id="KW-0238">DNA-binding</keyword>
<dbReference type="InterPro" id="IPR016177">
    <property type="entry name" value="DNA-bd_dom_sf"/>
</dbReference>
<feature type="region of interest" description="Disordered" evidence="8">
    <location>
        <begin position="128"/>
        <end position="150"/>
    </location>
</feature>
<dbReference type="PROSITE" id="PS51032">
    <property type="entry name" value="AP2_ERF"/>
    <property type="match status" value="1"/>
</dbReference>
<keyword evidence="11" id="KW-1185">Reference proteome</keyword>
<evidence type="ECO:0000256" key="5">
    <source>
        <dbReference type="ARBA" id="ARBA00023163"/>
    </source>
</evidence>
<evidence type="ECO:0000313" key="10">
    <source>
        <dbReference type="EMBL" id="TXG68917.1"/>
    </source>
</evidence>
<dbReference type="PANTHER" id="PTHR31985:SF263">
    <property type="entry name" value="AP2 DOMAIN CLASS TRANSCRIPTION FACTOR"/>
    <property type="match status" value="1"/>
</dbReference>
<feature type="region of interest" description="Disordered" evidence="8">
    <location>
        <begin position="1"/>
        <end position="65"/>
    </location>
</feature>
<evidence type="ECO:0000256" key="2">
    <source>
        <dbReference type="ARBA" id="ARBA00023015"/>
    </source>
</evidence>
<keyword evidence="5" id="KW-0804">Transcription</keyword>
<comment type="subcellular location">
    <subcellularLocation>
        <location evidence="1">Nucleus</location>
    </subcellularLocation>
</comment>
<dbReference type="InterPro" id="IPR051032">
    <property type="entry name" value="AP2/ERF_TF_ERF_subfamily"/>
</dbReference>
<evidence type="ECO:0000256" key="4">
    <source>
        <dbReference type="ARBA" id="ARBA00023159"/>
    </source>
</evidence>
<dbReference type="GO" id="GO:0003677">
    <property type="term" value="F:DNA binding"/>
    <property type="evidence" value="ECO:0007669"/>
    <property type="project" value="UniProtKB-KW"/>
</dbReference>
<keyword evidence="4" id="KW-0010">Activator</keyword>
<evidence type="ECO:0000256" key="3">
    <source>
        <dbReference type="ARBA" id="ARBA00023125"/>
    </source>
</evidence>
<gene>
    <name evidence="10" type="ORF">EZV62_003852</name>
</gene>
<organism evidence="10 11">
    <name type="scientific">Acer yangbiense</name>
    <dbReference type="NCBI Taxonomy" id="1000413"/>
    <lineage>
        <taxon>Eukaryota</taxon>
        <taxon>Viridiplantae</taxon>
        <taxon>Streptophyta</taxon>
        <taxon>Embryophyta</taxon>
        <taxon>Tracheophyta</taxon>
        <taxon>Spermatophyta</taxon>
        <taxon>Magnoliopsida</taxon>
        <taxon>eudicotyledons</taxon>
        <taxon>Gunneridae</taxon>
        <taxon>Pentapetalae</taxon>
        <taxon>rosids</taxon>
        <taxon>malvids</taxon>
        <taxon>Sapindales</taxon>
        <taxon>Sapindaceae</taxon>
        <taxon>Hippocastanoideae</taxon>
        <taxon>Acereae</taxon>
        <taxon>Acer</taxon>
    </lineage>
</organism>
<dbReference type="PANTHER" id="PTHR31985">
    <property type="entry name" value="ETHYLENE-RESPONSIVE TRANSCRIPTION FACTOR ERF042-RELATED"/>
    <property type="match status" value="1"/>
</dbReference>
<keyword evidence="2" id="KW-0805">Transcription regulation</keyword>
<dbReference type="InterPro" id="IPR036955">
    <property type="entry name" value="AP2/ERF_dom_sf"/>
</dbReference>
<reference evidence="11" key="1">
    <citation type="journal article" date="2019" name="Gigascience">
        <title>De novo genome assembly of the endangered Acer yangbiense, a plant species with extremely small populations endemic to Yunnan Province, China.</title>
        <authorList>
            <person name="Yang J."/>
            <person name="Wariss H.M."/>
            <person name="Tao L."/>
            <person name="Zhang R."/>
            <person name="Yun Q."/>
            <person name="Hollingsworth P."/>
            <person name="Dao Z."/>
            <person name="Luo G."/>
            <person name="Guo H."/>
            <person name="Ma Y."/>
            <person name="Sun W."/>
        </authorList>
    </citation>
    <scope>NUCLEOTIDE SEQUENCE [LARGE SCALE GENOMIC DNA]</scope>
    <source>
        <strain evidence="11">cv. Malutang</strain>
    </source>
</reference>
<evidence type="ECO:0000256" key="7">
    <source>
        <dbReference type="ARBA" id="ARBA00024343"/>
    </source>
</evidence>
<evidence type="ECO:0000256" key="6">
    <source>
        <dbReference type="ARBA" id="ARBA00023242"/>
    </source>
</evidence>
<dbReference type="GO" id="GO:0005634">
    <property type="term" value="C:nucleus"/>
    <property type="evidence" value="ECO:0007669"/>
    <property type="project" value="UniProtKB-SubCell"/>
</dbReference>
<dbReference type="SMART" id="SM00380">
    <property type="entry name" value="AP2"/>
    <property type="match status" value="1"/>
</dbReference>
<comment type="similarity">
    <text evidence="7">Belongs to the AP2/ERF transcription factor family. ERF subfamily.</text>
</comment>
<evidence type="ECO:0000256" key="1">
    <source>
        <dbReference type="ARBA" id="ARBA00004123"/>
    </source>
</evidence>
<name>A0A5C7IHV9_9ROSI</name>
<dbReference type="AlphaFoldDB" id="A0A5C7IHV9"/>
<dbReference type="Gene3D" id="3.30.730.10">
    <property type="entry name" value="AP2/ERF domain"/>
    <property type="match status" value="1"/>
</dbReference>
<feature type="compositionally biased region" description="Low complexity" evidence="8">
    <location>
        <begin position="7"/>
        <end position="25"/>
    </location>
</feature>
<comment type="caution">
    <text evidence="10">The sequence shown here is derived from an EMBL/GenBank/DDBJ whole genome shotgun (WGS) entry which is preliminary data.</text>
</comment>
<sequence>MAEAAESTSNSSPPSPSSSGSSSSSLTHQNSVKRSRTEDVDEQSMIKGPNKKKQRANSRAEEEVSHLARYFPTPDMAARAHDVAALSIKGDSAVLNFPKLAELLPRPVSLLPRDIQIAATKAASMVNLDLSPSPSPSSSHHVSESQEEELGEIVELPNIEGGFEFDSGESHSELLRVDLLDGWVYSYDDLFGKFSDDHQILDFVAEETLIINDSSTNNFLASLWD</sequence>
<dbReference type="OrthoDB" id="1932364at2759"/>
<dbReference type="InterPro" id="IPR001471">
    <property type="entry name" value="AP2/ERF_dom"/>
</dbReference>
<accession>A0A5C7IHV9</accession>
<evidence type="ECO:0000259" key="9">
    <source>
        <dbReference type="PROSITE" id="PS51032"/>
    </source>
</evidence>
<dbReference type="GO" id="GO:0003700">
    <property type="term" value="F:DNA-binding transcription factor activity"/>
    <property type="evidence" value="ECO:0007669"/>
    <property type="project" value="InterPro"/>
</dbReference>
<dbReference type="EMBL" id="VAHF01000002">
    <property type="protein sequence ID" value="TXG68917.1"/>
    <property type="molecule type" value="Genomic_DNA"/>
</dbReference>
<dbReference type="Proteomes" id="UP000323000">
    <property type="component" value="Chromosome 2"/>
</dbReference>
<keyword evidence="6" id="KW-0539">Nucleus</keyword>
<evidence type="ECO:0000313" key="11">
    <source>
        <dbReference type="Proteomes" id="UP000323000"/>
    </source>
</evidence>
<protein>
    <recommendedName>
        <fullName evidence="9">AP2/ERF domain-containing protein</fullName>
    </recommendedName>
</protein>
<dbReference type="SUPFAM" id="SSF54171">
    <property type="entry name" value="DNA-binding domain"/>
    <property type="match status" value="1"/>
</dbReference>